<evidence type="ECO:0000259" key="1">
    <source>
        <dbReference type="PROSITE" id="PS50994"/>
    </source>
</evidence>
<gene>
    <name evidence="2" type="ORF">ORQ98_29550</name>
</gene>
<dbReference type="SUPFAM" id="SSF53098">
    <property type="entry name" value="Ribonuclease H-like"/>
    <property type="match status" value="1"/>
</dbReference>
<reference evidence="2 3" key="1">
    <citation type="submission" date="2022-11" db="EMBL/GenBank/DDBJ databases">
        <title>Spartinivicinus poritis sp. nov., isolated from scleractinian coral Porites lutea.</title>
        <authorList>
            <person name="Zhang G."/>
            <person name="Cai L."/>
            <person name="Wei Q."/>
        </authorList>
    </citation>
    <scope>NUCLEOTIDE SEQUENCE [LARGE SCALE GENOMIC DNA]</scope>
    <source>
        <strain evidence="2 3">A2-2</strain>
    </source>
</reference>
<dbReference type="Proteomes" id="UP001528823">
    <property type="component" value="Unassembled WGS sequence"/>
</dbReference>
<proteinExistence type="predicted"/>
<dbReference type="RefSeq" id="WP_274692399.1">
    <property type="nucleotide sequence ID" value="NZ_JAPMOU010000154.1"/>
</dbReference>
<dbReference type="SUPFAM" id="SSF46689">
    <property type="entry name" value="Homeodomain-like"/>
    <property type="match status" value="1"/>
</dbReference>
<comment type="caution">
    <text evidence="2">The sequence shown here is derived from an EMBL/GenBank/DDBJ whole genome shotgun (WGS) entry which is preliminary data.</text>
</comment>
<dbReference type="EMBL" id="JAPMOU010000154">
    <property type="protein sequence ID" value="MDE1466104.1"/>
    <property type="molecule type" value="Genomic_DNA"/>
</dbReference>
<feature type="non-terminal residue" evidence="2">
    <location>
        <position position="1"/>
    </location>
</feature>
<protein>
    <submittedName>
        <fullName evidence="2">ISNCY family transposase</fullName>
    </submittedName>
</protein>
<dbReference type="InterPro" id="IPR055247">
    <property type="entry name" value="InsJ-like_HTH"/>
</dbReference>
<sequence length="398" mass="45717">TWAHDIHHVKRAKRRRSLVRKRRERMDAPGLLLQMDGSPHCWFGNKKSCLIAIIDDATSELHGEFFKAETTEGCLKVMRDYIEQKGLFKTLYVDKAGIFGGPKRCNFSQMQRACEELGIEILFAHSPQGKGRIERAFDTLQDRLIPEMRLRQISDTQSANHYLQEVFIPEFWQKNIVVKAKEVASEFTPIPAHLNLDDVCIQKEYRKIRNDHTFSYGNKFYLIESALKHSIAKQKIEIRKRPGGDFCAYFAGRHLAIAEVIEPTKPSLYDLEIQQKLDAIALAEELGNVSEAARISGCSRETIYKNRRLLREKGPQALKRTFCPDKHHKNRTAKEVENVVIKFSLDNPHLGQAQISAQLKTLYQIDLSPAGVRYIWLREKMNTSALRVQKAKQMASAV</sequence>
<dbReference type="InterPro" id="IPR047797">
    <property type="entry name" value="ISNCY_transpos"/>
</dbReference>
<dbReference type="Gene3D" id="3.30.420.10">
    <property type="entry name" value="Ribonuclease H-like superfamily/Ribonuclease H"/>
    <property type="match status" value="1"/>
</dbReference>
<feature type="domain" description="Integrase catalytic" evidence="1">
    <location>
        <begin position="25"/>
        <end position="197"/>
    </location>
</feature>
<dbReference type="InterPro" id="IPR001584">
    <property type="entry name" value="Integrase_cat-core"/>
</dbReference>
<dbReference type="PROSITE" id="PS50994">
    <property type="entry name" value="INTEGRASE"/>
    <property type="match status" value="1"/>
</dbReference>
<dbReference type="InterPro" id="IPR036397">
    <property type="entry name" value="RNaseH_sf"/>
</dbReference>
<dbReference type="InterPro" id="IPR012337">
    <property type="entry name" value="RNaseH-like_sf"/>
</dbReference>
<evidence type="ECO:0000313" key="3">
    <source>
        <dbReference type="Proteomes" id="UP001528823"/>
    </source>
</evidence>
<dbReference type="PANTHER" id="PTHR35004:SF7">
    <property type="entry name" value="INTEGRASE PROTEIN"/>
    <property type="match status" value="1"/>
</dbReference>
<accession>A0ABT5UI89</accession>
<dbReference type="NCBIfam" id="NF033594">
    <property type="entry name" value="transpos_ISNCY_2"/>
    <property type="match status" value="1"/>
</dbReference>
<dbReference type="Pfam" id="PF13518">
    <property type="entry name" value="HTH_28"/>
    <property type="match status" value="1"/>
</dbReference>
<dbReference type="PANTHER" id="PTHR35004">
    <property type="entry name" value="TRANSPOSASE RV3428C-RELATED"/>
    <property type="match status" value="1"/>
</dbReference>
<name>A0ABT5UI89_9GAMM</name>
<dbReference type="InterPro" id="IPR009057">
    <property type="entry name" value="Homeodomain-like_sf"/>
</dbReference>
<evidence type="ECO:0000313" key="2">
    <source>
        <dbReference type="EMBL" id="MDE1466104.1"/>
    </source>
</evidence>
<organism evidence="2 3">
    <name type="scientific">Spartinivicinus poritis</name>
    <dbReference type="NCBI Taxonomy" id="2994640"/>
    <lineage>
        <taxon>Bacteria</taxon>
        <taxon>Pseudomonadati</taxon>
        <taxon>Pseudomonadota</taxon>
        <taxon>Gammaproteobacteria</taxon>
        <taxon>Oceanospirillales</taxon>
        <taxon>Zooshikellaceae</taxon>
        <taxon>Spartinivicinus</taxon>
    </lineage>
</organism>
<keyword evidence="3" id="KW-1185">Reference proteome</keyword>